<dbReference type="Gene3D" id="3.30.450.40">
    <property type="match status" value="1"/>
</dbReference>
<evidence type="ECO:0000256" key="3">
    <source>
        <dbReference type="SAM" id="Phobius"/>
    </source>
</evidence>
<name>A0AAE0C721_9CHLO</name>
<keyword evidence="3" id="KW-1133">Transmembrane helix</keyword>
<proteinExistence type="predicted"/>
<protein>
    <recommendedName>
        <fullName evidence="6">GAF domain-containing protein</fullName>
    </recommendedName>
</protein>
<keyword evidence="3" id="KW-0472">Membrane</keyword>
<keyword evidence="5" id="KW-1185">Reference proteome</keyword>
<reference evidence="4 5" key="1">
    <citation type="journal article" date="2015" name="Genome Biol. Evol.">
        <title>Comparative Genomics of a Bacterivorous Green Alga Reveals Evolutionary Causalities and Consequences of Phago-Mixotrophic Mode of Nutrition.</title>
        <authorList>
            <person name="Burns J.A."/>
            <person name="Paasch A."/>
            <person name="Narechania A."/>
            <person name="Kim E."/>
        </authorList>
    </citation>
    <scope>NUCLEOTIDE SEQUENCE [LARGE SCALE GENOMIC DNA]</scope>
    <source>
        <strain evidence="4 5">PLY_AMNH</strain>
    </source>
</reference>
<gene>
    <name evidence="4" type="ORF">CYMTET_42022</name>
</gene>
<feature type="region of interest" description="Disordered" evidence="2">
    <location>
        <begin position="156"/>
        <end position="196"/>
    </location>
</feature>
<keyword evidence="3" id="KW-0812">Transmembrane</keyword>
<sequence>MEKHELALPGGPNEFEFWTRPALLAIALNGGVFTGWIVGVFTTLANFAAVIGGAVSLVICSILLTGVGWKRFWTVADLTKVSPQPVLGQNEDGIAQGQPATLLQATIEPLSDEPSASEDVPNPTETAITIVEVAPSSPKDEELSKQVALMAKDVGSRDFSEEPLSEEDAPAESAVDGETSEAPAVPEDEPEEPSTQLALVETEVVEETVEEPEEESLAEEVFPKHAGFKTVANLASNAASAHQEASAKLIVTNITGGRHSKNAQYRIDRAKMCLVRLEELMGSLTPQECARKAEAMLDAMENCRSVQSAVDQIKRWKATLSILEELRAPFSQAVTTSKAMAEAKAIVRVRSPLTELERANVGEAELDALSSIRKESRLTMEQRHDSAESALVCLEELLAPLTNTMRLKYAEAKLAVQAPHNTTLDRFLLNDAQVTALKEYFQSMPSERLRLEKMLEALDLAGFGDGFVLPQTLLARAGVTAQILKVLEESIAPLTENERMIKFEAGLKALENKGHKLSMEERHDRAHAAYDAIMQEVSNLTEHQRAMIAEARMAAVANAKALNLEQQQAVAQATRAALEAVRPLNQADIAAILQSGVRALIRALKLTPQEREQVAMHALAVVEQYLAPVSSKEEAERMEAATIAILISTSGDPARQELAISSVQELNVDNSRAIQAEQRLAQVEAENAGLKARLSELELMLANTMKVKGSSISLEAVGETLNLMISDRYVQHLRTTQEACNLIGKVLQYLWDNLHLSCYVALPATQATDGQEEVISNTAPDTSEVPLLEYLVASESNKDLLHVQLDPALCTSTYEVMKLGKKKMIMNAPKVEEVHFWKQRENRLGDFCCFPLVTSDGKCTGVLAVDTLEREEPKGLSQKEQNLLESLTSQMAEGLRFATRAQDERARNVEALVNSAAANWSERLLKISELNRERRRIQELLKDGTIENKKCVAEMKTYKKPARSIASICSSLLRICGDPTFKKELEEYTKGKWSMPQDNEIVWQIWDHAILPGLKRLIEHGIEKTMLSVDICSTASGKAAKDAKHLLNDISSWNFRGSFILKCIYPWIVAMIALAEVNKQHKLQQEEKSKAPEADPNKQQGALSKDALRILQAVQDAQQQARANLAAGKPTEATESAEPAPIIVTRQRAPIPTEFKETQTMPLTSVSTLLRPSVASKDTGF</sequence>
<feature type="compositionally biased region" description="Acidic residues" evidence="2">
    <location>
        <begin position="161"/>
        <end position="170"/>
    </location>
</feature>
<evidence type="ECO:0000256" key="1">
    <source>
        <dbReference type="SAM" id="Coils"/>
    </source>
</evidence>
<dbReference type="Proteomes" id="UP001190700">
    <property type="component" value="Unassembled WGS sequence"/>
</dbReference>
<dbReference type="EMBL" id="LGRX02028006">
    <property type="protein sequence ID" value="KAK3248517.1"/>
    <property type="molecule type" value="Genomic_DNA"/>
</dbReference>
<feature type="transmembrane region" description="Helical" evidence="3">
    <location>
        <begin position="22"/>
        <end position="41"/>
    </location>
</feature>
<dbReference type="InterPro" id="IPR029016">
    <property type="entry name" value="GAF-like_dom_sf"/>
</dbReference>
<accession>A0AAE0C721</accession>
<organism evidence="4 5">
    <name type="scientific">Cymbomonas tetramitiformis</name>
    <dbReference type="NCBI Taxonomy" id="36881"/>
    <lineage>
        <taxon>Eukaryota</taxon>
        <taxon>Viridiplantae</taxon>
        <taxon>Chlorophyta</taxon>
        <taxon>Pyramimonadophyceae</taxon>
        <taxon>Pyramimonadales</taxon>
        <taxon>Pyramimonadaceae</taxon>
        <taxon>Cymbomonas</taxon>
    </lineage>
</organism>
<evidence type="ECO:0008006" key="6">
    <source>
        <dbReference type="Google" id="ProtNLM"/>
    </source>
</evidence>
<evidence type="ECO:0000256" key="2">
    <source>
        <dbReference type="SAM" id="MobiDB-lite"/>
    </source>
</evidence>
<keyword evidence="1" id="KW-0175">Coiled coil</keyword>
<evidence type="ECO:0000313" key="5">
    <source>
        <dbReference type="Proteomes" id="UP001190700"/>
    </source>
</evidence>
<feature type="region of interest" description="Disordered" evidence="2">
    <location>
        <begin position="1121"/>
        <end position="1160"/>
    </location>
</feature>
<feature type="transmembrane region" description="Helical" evidence="3">
    <location>
        <begin position="48"/>
        <end position="69"/>
    </location>
</feature>
<feature type="coiled-coil region" evidence="1">
    <location>
        <begin position="666"/>
        <end position="700"/>
    </location>
</feature>
<evidence type="ECO:0000313" key="4">
    <source>
        <dbReference type="EMBL" id="KAK3248517.1"/>
    </source>
</evidence>
<dbReference type="AlphaFoldDB" id="A0AAE0C721"/>
<comment type="caution">
    <text evidence="4">The sequence shown here is derived from an EMBL/GenBank/DDBJ whole genome shotgun (WGS) entry which is preliminary data.</text>
</comment>
<dbReference type="SUPFAM" id="SSF55781">
    <property type="entry name" value="GAF domain-like"/>
    <property type="match status" value="1"/>
</dbReference>